<proteinExistence type="predicted"/>
<evidence type="ECO:0000313" key="2">
    <source>
        <dbReference type="Proteomes" id="UP000823749"/>
    </source>
</evidence>
<keyword evidence="2" id="KW-1185">Reference proteome</keyword>
<name>A0AAV6IYA6_9ERIC</name>
<evidence type="ECO:0000313" key="1">
    <source>
        <dbReference type="EMBL" id="KAG5532244.1"/>
    </source>
</evidence>
<comment type="caution">
    <text evidence="1">The sequence shown here is derived from an EMBL/GenBank/DDBJ whole genome shotgun (WGS) entry which is preliminary data.</text>
</comment>
<gene>
    <name evidence="1" type="ORF">RHGRI_026767</name>
</gene>
<dbReference type="Proteomes" id="UP000823749">
    <property type="component" value="Chromosome 9"/>
</dbReference>
<reference evidence="1" key="1">
    <citation type="submission" date="2020-08" db="EMBL/GenBank/DDBJ databases">
        <title>Plant Genome Project.</title>
        <authorList>
            <person name="Zhang R.-G."/>
        </authorList>
    </citation>
    <scope>NUCLEOTIDE SEQUENCE</scope>
    <source>
        <strain evidence="1">WSP0</strain>
        <tissue evidence="1">Leaf</tissue>
    </source>
</reference>
<dbReference type="AlphaFoldDB" id="A0AAV6IYA6"/>
<organism evidence="1 2">
    <name type="scientific">Rhododendron griersonianum</name>
    <dbReference type="NCBI Taxonomy" id="479676"/>
    <lineage>
        <taxon>Eukaryota</taxon>
        <taxon>Viridiplantae</taxon>
        <taxon>Streptophyta</taxon>
        <taxon>Embryophyta</taxon>
        <taxon>Tracheophyta</taxon>
        <taxon>Spermatophyta</taxon>
        <taxon>Magnoliopsida</taxon>
        <taxon>eudicotyledons</taxon>
        <taxon>Gunneridae</taxon>
        <taxon>Pentapetalae</taxon>
        <taxon>asterids</taxon>
        <taxon>Ericales</taxon>
        <taxon>Ericaceae</taxon>
        <taxon>Ericoideae</taxon>
        <taxon>Rhodoreae</taxon>
        <taxon>Rhododendron</taxon>
    </lineage>
</organism>
<accession>A0AAV6IYA6</accession>
<dbReference type="EMBL" id="JACTNZ010000009">
    <property type="protein sequence ID" value="KAG5532244.1"/>
    <property type="molecule type" value="Genomic_DNA"/>
</dbReference>
<sequence>MIPSFPSMMNNYGDEEEGEPLMELVQSFGEDYLMVLVKEAISKVPDFIKTVEEQADLDPVQRQVYVNEGIGFDHPYLTDDEALEALHSVGFGVWGEIEHCQV</sequence>
<protein>
    <submittedName>
        <fullName evidence="1">Uncharacterized protein</fullName>
    </submittedName>
</protein>